<evidence type="ECO:0000313" key="1">
    <source>
        <dbReference type="EMBL" id="PNX88442.1"/>
    </source>
</evidence>
<comment type="caution">
    <text evidence="1">The sequence shown here is derived from an EMBL/GenBank/DDBJ whole genome shotgun (WGS) entry which is preliminary data.</text>
</comment>
<reference evidence="1 2" key="1">
    <citation type="journal article" date="2014" name="Am. J. Bot.">
        <title>Genome assembly and annotation for red clover (Trifolium pratense; Fabaceae).</title>
        <authorList>
            <person name="Istvanek J."/>
            <person name="Jaros M."/>
            <person name="Krenek A."/>
            <person name="Repkova J."/>
        </authorList>
    </citation>
    <scope>NUCLEOTIDE SEQUENCE [LARGE SCALE GENOMIC DNA]</scope>
    <source>
        <strain evidence="2">cv. Tatra</strain>
        <tissue evidence="1">Young leaves</tissue>
    </source>
</reference>
<dbReference type="Proteomes" id="UP000236291">
    <property type="component" value="Unassembled WGS sequence"/>
</dbReference>
<reference evidence="1 2" key="2">
    <citation type="journal article" date="2017" name="Front. Plant Sci.">
        <title>Gene Classification and Mining of Molecular Markers Useful in Red Clover (Trifolium pratense) Breeding.</title>
        <authorList>
            <person name="Istvanek J."/>
            <person name="Dluhosova J."/>
            <person name="Dluhos P."/>
            <person name="Patkova L."/>
            <person name="Nedelnik J."/>
            <person name="Repkova J."/>
        </authorList>
    </citation>
    <scope>NUCLEOTIDE SEQUENCE [LARGE SCALE GENOMIC DNA]</scope>
    <source>
        <strain evidence="2">cv. Tatra</strain>
        <tissue evidence="1">Young leaves</tissue>
    </source>
</reference>
<dbReference type="AlphaFoldDB" id="A0A2K3MCD7"/>
<organism evidence="1 2">
    <name type="scientific">Trifolium pratense</name>
    <name type="common">Red clover</name>
    <dbReference type="NCBI Taxonomy" id="57577"/>
    <lineage>
        <taxon>Eukaryota</taxon>
        <taxon>Viridiplantae</taxon>
        <taxon>Streptophyta</taxon>
        <taxon>Embryophyta</taxon>
        <taxon>Tracheophyta</taxon>
        <taxon>Spermatophyta</taxon>
        <taxon>Magnoliopsida</taxon>
        <taxon>eudicotyledons</taxon>
        <taxon>Gunneridae</taxon>
        <taxon>Pentapetalae</taxon>
        <taxon>rosids</taxon>
        <taxon>fabids</taxon>
        <taxon>Fabales</taxon>
        <taxon>Fabaceae</taxon>
        <taxon>Papilionoideae</taxon>
        <taxon>50 kb inversion clade</taxon>
        <taxon>NPAAA clade</taxon>
        <taxon>Hologalegina</taxon>
        <taxon>IRL clade</taxon>
        <taxon>Trifolieae</taxon>
        <taxon>Trifolium</taxon>
    </lineage>
</organism>
<protein>
    <submittedName>
        <fullName evidence="1">Uncharacterized protein</fullName>
    </submittedName>
</protein>
<gene>
    <name evidence="1" type="ORF">L195_g044547</name>
</gene>
<sequence>MVVKIGIKVVETMDFATLLTLKDLDS</sequence>
<proteinExistence type="predicted"/>
<dbReference type="EMBL" id="ASHM01056584">
    <property type="protein sequence ID" value="PNX88442.1"/>
    <property type="molecule type" value="Genomic_DNA"/>
</dbReference>
<accession>A0A2K3MCD7</accession>
<feature type="non-terminal residue" evidence="1">
    <location>
        <position position="26"/>
    </location>
</feature>
<name>A0A2K3MCD7_TRIPR</name>
<evidence type="ECO:0000313" key="2">
    <source>
        <dbReference type="Proteomes" id="UP000236291"/>
    </source>
</evidence>